<sequence length="144" mass="16636">MKKYILILALAIIAPLSFGQDHPEHKKKEHVEMTAEQKAQKRVDKLAEKLELTDAQKEKIYKIELDNIKKAEKTHKEMIALREKAKQQREEGRAKVEAELTQEQKDKLAEMKAKRKEACKADCKEKCKGHKEGGHKPHGEAHQH</sequence>
<evidence type="ECO:0000313" key="5">
    <source>
        <dbReference type="Proteomes" id="UP000236454"/>
    </source>
</evidence>
<organism evidence="4 5">
    <name type="scientific">Lishizhenia tianjinensis</name>
    <dbReference type="NCBI Taxonomy" id="477690"/>
    <lineage>
        <taxon>Bacteria</taxon>
        <taxon>Pseudomonadati</taxon>
        <taxon>Bacteroidota</taxon>
        <taxon>Flavobacteriia</taxon>
        <taxon>Flavobacteriales</taxon>
        <taxon>Crocinitomicaceae</taxon>
        <taxon>Lishizhenia</taxon>
    </lineage>
</organism>
<keyword evidence="1" id="KW-0175">Coiled coil</keyword>
<evidence type="ECO:0000313" key="4">
    <source>
        <dbReference type="EMBL" id="SFT73871.1"/>
    </source>
</evidence>
<accession>A0A1I7AG01</accession>
<dbReference type="RefSeq" id="WP_090249101.1">
    <property type="nucleotide sequence ID" value="NZ_FPAS01000003.1"/>
</dbReference>
<dbReference type="AlphaFoldDB" id="A0A1I7AG01"/>
<name>A0A1I7AG01_9FLAO</name>
<keyword evidence="3" id="KW-0732">Signal</keyword>
<dbReference type="EMBL" id="FPAS01000003">
    <property type="protein sequence ID" value="SFT73871.1"/>
    <property type="molecule type" value="Genomic_DNA"/>
</dbReference>
<evidence type="ECO:0000256" key="3">
    <source>
        <dbReference type="SAM" id="SignalP"/>
    </source>
</evidence>
<evidence type="ECO:0008006" key="6">
    <source>
        <dbReference type="Google" id="ProtNLM"/>
    </source>
</evidence>
<keyword evidence="5" id="KW-1185">Reference proteome</keyword>
<feature type="chain" id="PRO_5014996924" description="Heavy-metal resistance" evidence="3">
    <location>
        <begin position="20"/>
        <end position="144"/>
    </location>
</feature>
<evidence type="ECO:0000256" key="1">
    <source>
        <dbReference type="SAM" id="Coils"/>
    </source>
</evidence>
<gene>
    <name evidence="4" type="ORF">SAMN05216474_2055</name>
</gene>
<dbReference type="STRING" id="477690.SAMN05216474_2055"/>
<dbReference type="Proteomes" id="UP000236454">
    <property type="component" value="Unassembled WGS sequence"/>
</dbReference>
<feature type="coiled-coil region" evidence="1">
    <location>
        <begin position="36"/>
        <end position="102"/>
    </location>
</feature>
<protein>
    <recommendedName>
        <fullName evidence="6">Heavy-metal resistance</fullName>
    </recommendedName>
</protein>
<feature type="region of interest" description="Disordered" evidence="2">
    <location>
        <begin position="113"/>
        <end position="144"/>
    </location>
</feature>
<feature type="signal peptide" evidence="3">
    <location>
        <begin position="1"/>
        <end position="19"/>
    </location>
</feature>
<reference evidence="4 5" key="1">
    <citation type="submission" date="2016-10" db="EMBL/GenBank/DDBJ databases">
        <authorList>
            <person name="de Groot N.N."/>
        </authorList>
    </citation>
    <scope>NUCLEOTIDE SEQUENCE [LARGE SCALE GENOMIC DNA]</scope>
    <source>
        <strain evidence="4 5">CGMCC 1.7005</strain>
    </source>
</reference>
<proteinExistence type="predicted"/>
<evidence type="ECO:0000256" key="2">
    <source>
        <dbReference type="SAM" id="MobiDB-lite"/>
    </source>
</evidence>
<dbReference type="OrthoDB" id="1448514at2"/>